<dbReference type="KEGG" id="dpg:DESPIGER_2096"/>
<reference evidence="3" key="1">
    <citation type="submission" date="2016-10" db="EMBL/GenBank/DDBJ databases">
        <authorList>
            <person name="Wegmann U."/>
        </authorList>
    </citation>
    <scope>NUCLEOTIDE SEQUENCE [LARGE SCALE GENOMIC DNA]</scope>
</reference>
<feature type="region of interest" description="Disordered" evidence="1">
    <location>
        <begin position="27"/>
        <end position="48"/>
    </location>
</feature>
<keyword evidence="3" id="KW-1185">Reference proteome</keyword>
<evidence type="ECO:0000313" key="2">
    <source>
        <dbReference type="EMBL" id="SFV73918.1"/>
    </source>
</evidence>
<sequence length="48" mass="4940">MGDGIHDAASLLECGKDALRIFSQDSRFDGGPQCGAGQGPFQTQKAGT</sequence>
<name>A0A1K1LKB0_9BACT</name>
<gene>
    <name evidence="2" type="ORF">DESPIGER_2096</name>
</gene>
<dbReference type="Proteomes" id="UP000186323">
    <property type="component" value="Chromosome I"/>
</dbReference>
<organism evidence="2 3">
    <name type="scientific">Desulfovibrio piger</name>
    <dbReference type="NCBI Taxonomy" id="901"/>
    <lineage>
        <taxon>Bacteria</taxon>
        <taxon>Pseudomonadati</taxon>
        <taxon>Thermodesulfobacteriota</taxon>
        <taxon>Desulfovibrionia</taxon>
        <taxon>Desulfovibrionales</taxon>
        <taxon>Desulfovibrionaceae</taxon>
        <taxon>Desulfovibrio</taxon>
    </lineage>
</organism>
<accession>A0A1K1LKB0</accession>
<evidence type="ECO:0000256" key="1">
    <source>
        <dbReference type="SAM" id="MobiDB-lite"/>
    </source>
</evidence>
<dbReference type="EMBL" id="LT630450">
    <property type="protein sequence ID" value="SFV73918.1"/>
    <property type="molecule type" value="Genomic_DNA"/>
</dbReference>
<proteinExistence type="predicted"/>
<protein>
    <submittedName>
        <fullName evidence="2">Uncharacterized protein</fullName>
    </submittedName>
</protein>
<dbReference type="AlphaFoldDB" id="A0A1K1LKB0"/>
<evidence type="ECO:0000313" key="3">
    <source>
        <dbReference type="Proteomes" id="UP000186323"/>
    </source>
</evidence>